<dbReference type="InterPro" id="IPR019734">
    <property type="entry name" value="TPR_rpt"/>
</dbReference>
<dbReference type="Pfam" id="PF13181">
    <property type="entry name" value="TPR_8"/>
    <property type="match status" value="1"/>
</dbReference>
<dbReference type="EMBL" id="SJPN01000027">
    <property type="protein sequence ID" value="TWT89162.1"/>
    <property type="molecule type" value="Genomic_DNA"/>
</dbReference>
<proteinExistence type="predicted"/>
<dbReference type="AlphaFoldDB" id="A0A5C5ZNT4"/>
<accession>A0A5C5ZNT4</accession>
<keyword evidence="1" id="KW-0802">TPR repeat</keyword>
<keyword evidence="4" id="KW-1185">Reference proteome</keyword>
<feature type="domain" description="CHAT" evidence="2">
    <location>
        <begin position="901"/>
        <end position="1233"/>
    </location>
</feature>
<evidence type="ECO:0000256" key="1">
    <source>
        <dbReference type="PROSITE-ProRule" id="PRU00339"/>
    </source>
</evidence>
<dbReference type="InterPro" id="IPR011990">
    <property type="entry name" value="TPR-like_helical_dom_sf"/>
</dbReference>
<evidence type="ECO:0000259" key="2">
    <source>
        <dbReference type="Pfam" id="PF12770"/>
    </source>
</evidence>
<sequence>MPNSTRSLGIVICLFLFVGVQHAESNEPKFGFFGIQIEGTSSGVRVKGVTDPALVAGSPLQPQDLLVEIEATNDSETAFYELRLENASGLLAGPITEIANVRVMRDGSMLDLAVPRLAVPDSSAAMVFLAALVAFNPNAPEAPVVSERFKESIRDLRHQVVTQIFDNQRARLSRMPGSLSACVACCVLEKDELGRRFGVESPEWHGAKQSEEFFRSLEQLVSNSPEIVSQILEARAGVTADLRASNWPSCIRHAETAIKLIEDNLSQGTELALGVLEYQKAVALYSSNEMDRSETSCLAALKHLDAVPSEVTRYHVDAYDLLAIISQVRGDFDANAKMLGFAHDAMGKLGSTSEIDVLKLRLRKANAIARVAQTNRDGNLVALAMAEMRATFDAATDGSLLDRKWSAAEMRNLSGVISETTTFLTRNSYDPLLTFQVSSTAIAALQGLGADPLLLSNLYLGRGNIRAKNGDPKNAIPDYRKAIDLLPESSDPSGVRTARIQYSLVEARYQAEPPSDDLLRELQAVLATFNDGSGDKQGDIVKIMSLTGLVASRLGKADLAIQYFDKVIASFDNVPSLQHARELHNYADALSRIGRHDQACEKFESALIMMRRDLKLDLLEVESLRTATALLVHQMLYGDRWGAQRQAIRLMFNVLQKLGRLPMNELHPTIDLLRPELNDLFQVPIGLPAKNTSDRRISWSSADEAVDQALKEDVYQSILGYRKLIFDQQSFSARLAARNEMESEYEEKIRKLVGELAKTAEGTAEQLEILAAVAKQQRIHEQSIRGIMEEFQMLVELPSAELGPTAAPAESEGPLDLIQRSLKPNQILVDYFSVNNVFSQFSARPSNISKEHWDQRSFVDLWVAIITSNAVEIMRLGDRSLLTQYLARHKLEETPFRQGHPGQQLSELLAIDRLVKSLDLQKKGKQTAVVFSGDMAIPLIPFAALPVSNDRYLIEAVQSVEFHPSPLNYFGGQRDGGEIGVSNDLLLTVVSQKNSPAGAAAEENAIAGLTKQNAPVFSRVVRLKGNDPRLDEESVNATVILAASHGVSPVLSDLPGGKNRLREISIVPAELFVGMSDMVDIEAGTGPFLSVNRLQRQRMDKCYFAVFSGCRTALGELNLFSPVRSLQMAAIHAGARSSIGTISDVYDNSSQVMVTRMFELMFQAESKVTPCIALAEAQREMISNYRFDPEIMSLVKRGAGRSGSVMEDPQQKVTAAVPFGEKLPPIHWATYMITQQSNQ</sequence>
<comment type="caution">
    <text evidence="3">The sequence shown here is derived from an EMBL/GenBank/DDBJ whole genome shotgun (WGS) entry which is preliminary data.</text>
</comment>
<feature type="repeat" description="TPR" evidence="1">
    <location>
        <begin position="456"/>
        <end position="489"/>
    </location>
</feature>
<gene>
    <name evidence="3" type="ORF">Pla52n_68950</name>
</gene>
<evidence type="ECO:0000313" key="4">
    <source>
        <dbReference type="Proteomes" id="UP000320176"/>
    </source>
</evidence>
<dbReference type="Pfam" id="PF12770">
    <property type="entry name" value="CHAT"/>
    <property type="match status" value="1"/>
</dbReference>
<dbReference type="RefSeq" id="WP_146523733.1">
    <property type="nucleotide sequence ID" value="NZ_CP151726.1"/>
</dbReference>
<organism evidence="3 4">
    <name type="scientific">Stieleria varia</name>
    <dbReference type="NCBI Taxonomy" id="2528005"/>
    <lineage>
        <taxon>Bacteria</taxon>
        <taxon>Pseudomonadati</taxon>
        <taxon>Planctomycetota</taxon>
        <taxon>Planctomycetia</taxon>
        <taxon>Pirellulales</taxon>
        <taxon>Pirellulaceae</taxon>
        <taxon>Stieleria</taxon>
    </lineage>
</organism>
<dbReference type="SMART" id="SM00028">
    <property type="entry name" value="TPR"/>
    <property type="match status" value="4"/>
</dbReference>
<reference evidence="3 4" key="1">
    <citation type="submission" date="2019-02" db="EMBL/GenBank/DDBJ databases">
        <title>Deep-cultivation of Planctomycetes and their phenomic and genomic characterization uncovers novel biology.</title>
        <authorList>
            <person name="Wiegand S."/>
            <person name="Jogler M."/>
            <person name="Boedeker C."/>
            <person name="Pinto D."/>
            <person name="Vollmers J."/>
            <person name="Rivas-Marin E."/>
            <person name="Kohn T."/>
            <person name="Peeters S.H."/>
            <person name="Heuer A."/>
            <person name="Rast P."/>
            <person name="Oberbeckmann S."/>
            <person name="Bunk B."/>
            <person name="Jeske O."/>
            <person name="Meyerdierks A."/>
            <person name="Storesund J.E."/>
            <person name="Kallscheuer N."/>
            <person name="Luecker S."/>
            <person name="Lage O.M."/>
            <person name="Pohl T."/>
            <person name="Merkel B.J."/>
            <person name="Hornburger P."/>
            <person name="Mueller R.-W."/>
            <person name="Bruemmer F."/>
            <person name="Labrenz M."/>
            <person name="Spormann A.M."/>
            <person name="Op Den Camp H."/>
            <person name="Overmann J."/>
            <person name="Amann R."/>
            <person name="Jetten M.S.M."/>
            <person name="Mascher T."/>
            <person name="Medema M.H."/>
            <person name="Devos D.P."/>
            <person name="Kaster A.-K."/>
            <person name="Ovreas L."/>
            <person name="Rohde M."/>
            <person name="Galperin M.Y."/>
            <person name="Jogler C."/>
        </authorList>
    </citation>
    <scope>NUCLEOTIDE SEQUENCE [LARGE SCALE GENOMIC DNA]</scope>
    <source>
        <strain evidence="3 4">Pla52n</strain>
    </source>
</reference>
<dbReference type="SUPFAM" id="SSF48452">
    <property type="entry name" value="TPR-like"/>
    <property type="match status" value="1"/>
</dbReference>
<protein>
    <submittedName>
        <fullName evidence="3">CHAT domain protein</fullName>
    </submittedName>
</protein>
<name>A0A5C5ZNT4_9BACT</name>
<dbReference type="Proteomes" id="UP000320176">
    <property type="component" value="Unassembled WGS sequence"/>
</dbReference>
<dbReference type="PROSITE" id="PS50005">
    <property type="entry name" value="TPR"/>
    <property type="match status" value="1"/>
</dbReference>
<dbReference type="Gene3D" id="1.25.40.10">
    <property type="entry name" value="Tetratricopeptide repeat domain"/>
    <property type="match status" value="1"/>
</dbReference>
<dbReference type="InterPro" id="IPR024983">
    <property type="entry name" value="CHAT_dom"/>
</dbReference>
<evidence type="ECO:0000313" key="3">
    <source>
        <dbReference type="EMBL" id="TWT89162.1"/>
    </source>
</evidence>